<dbReference type="EMBL" id="OX465077">
    <property type="protein sequence ID" value="CAI9269724.1"/>
    <property type="molecule type" value="Genomic_DNA"/>
</dbReference>
<evidence type="ECO:0000313" key="1">
    <source>
        <dbReference type="EMBL" id="CAI9269724.1"/>
    </source>
</evidence>
<evidence type="ECO:0000313" key="2">
    <source>
        <dbReference type="Proteomes" id="UP001177003"/>
    </source>
</evidence>
<protein>
    <submittedName>
        <fullName evidence="1">Uncharacterized protein</fullName>
    </submittedName>
</protein>
<sequence>MILQAPPQLLLSYVRTKDVLQNPTNVQITNAPTISTMEMVVEHQLSSQGIAPNSFSRCPSGGDGGMILVFGTPIMPDLVFTPLVKSTVDSLVADIAEEMPVSLFVRPMVSSTLLCLVLLHVVSVLGFPVTLKLERSVPTNHGVELKQHTEKDGLRHRRILHKYFDPNLVVGFGVLGKYYPFDVRILFVNNRIALGFFHD</sequence>
<name>A0AA35VJ52_LACSI</name>
<dbReference type="AlphaFoldDB" id="A0AA35VJ52"/>
<dbReference type="Proteomes" id="UP001177003">
    <property type="component" value="Chromosome 1"/>
</dbReference>
<reference evidence="1" key="1">
    <citation type="submission" date="2023-04" db="EMBL/GenBank/DDBJ databases">
        <authorList>
            <person name="Vijverberg K."/>
            <person name="Xiong W."/>
            <person name="Schranz E."/>
        </authorList>
    </citation>
    <scope>NUCLEOTIDE SEQUENCE</scope>
</reference>
<gene>
    <name evidence="1" type="ORF">LSALG_LOCUS10078</name>
</gene>
<keyword evidence="2" id="KW-1185">Reference proteome</keyword>
<accession>A0AA35VJ52</accession>
<organism evidence="1 2">
    <name type="scientific">Lactuca saligna</name>
    <name type="common">Willowleaf lettuce</name>
    <dbReference type="NCBI Taxonomy" id="75948"/>
    <lineage>
        <taxon>Eukaryota</taxon>
        <taxon>Viridiplantae</taxon>
        <taxon>Streptophyta</taxon>
        <taxon>Embryophyta</taxon>
        <taxon>Tracheophyta</taxon>
        <taxon>Spermatophyta</taxon>
        <taxon>Magnoliopsida</taxon>
        <taxon>eudicotyledons</taxon>
        <taxon>Gunneridae</taxon>
        <taxon>Pentapetalae</taxon>
        <taxon>asterids</taxon>
        <taxon>campanulids</taxon>
        <taxon>Asterales</taxon>
        <taxon>Asteraceae</taxon>
        <taxon>Cichorioideae</taxon>
        <taxon>Cichorieae</taxon>
        <taxon>Lactucinae</taxon>
        <taxon>Lactuca</taxon>
    </lineage>
</organism>
<proteinExistence type="predicted"/>